<sequence length="263" mass="26872">MKTIAPKQLFRAGVLLVVLASLSVAVFAQAVKDLPSPTNYVSDFAHVLSPAVTQQLDQLCAEVDHQAKAQIAVVTVETTAGQEIGDYAVQLEDAWKVGPKGSDRGVIVLLAVKDRKRFISTGYGLEGILPDSKVGVIGRQMVPYLQKADYDSAVSLAVNQIAQTIATDANVSLRSMQRRAPPQAVQLSLGQIIFLALGAFLVIIFLMRAGGGGLLGFLLGMFLGGGGRGGRGGWGGGGGDGGGGGFGGFGGGSTGGGGAGGDW</sequence>
<evidence type="ECO:0000256" key="1">
    <source>
        <dbReference type="SAM" id="Phobius"/>
    </source>
</evidence>
<dbReference type="Pfam" id="PF04536">
    <property type="entry name" value="TPM_phosphatase"/>
    <property type="match status" value="1"/>
</dbReference>
<feature type="domain" description="TPM" evidence="3">
    <location>
        <begin position="41"/>
        <end position="163"/>
    </location>
</feature>
<name>A0A4R1LGN5_9BACT</name>
<dbReference type="EMBL" id="SMGK01000001">
    <property type="protein sequence ID" value="TCK76023.1"/>
    <property type="molecule type" value="Genomic_DNA"/>
</dbReference>
<dbReference type="RefSeq" id="WP_131992538.1">
    <property type="nucleotide sequence ID" value="NZ_SMGK01000001.1"/>
</dbReference>
<gene>
    <name evidence="4" type="ORF">C7378_1028</name>
</gene>
<keyword evidence="5" id="KW-1185">Reference proteome</keyword>
<accession>A0A4R1LGN5</accession>
<keyword evidence="1" id="KW-0812">Transmembrane</keyword>
<evidence type="ECO:0000313" key="5">
    <source>
        <dbReference type="Proteomes" id="UP000295210"/>
    </source>
</evidence>
<keyword evidence="2" id="KW-0732">Signal</keyword>
<evidence type="ECO:0000259" key="3">
    <source>
        <dbReference type="Pfam" id="PF04536"/>
    </source>
</evidence>
<dbReference type="Gene3D" id="3.10.310.50">
    <property type="match status" value="1"/>
</dbReference>
<dbReference type="Proteomes" id="UP000295210">
    <property type="component" value="Unassembled WGS sequence"/>
</dbReference>
<comment type="caution">
    <text evidence="4">The sequence shown here is derived from an EMBL/GenBank/DDBJ whole genome shotgun (WGS) entry which is preliminary data.</text>
</comment>
<dbReference type="InterPro" id="IPR007621">
    <property type="entry name" value="TPM_dom"/>
</dbReference>
<dbReference type="AlphaFoldDB" id="A0A4R1LGN5"/>
<organism evidence="4 5">
    <name type="scientific">Acidipila rosea</name>
    <dbReference type="NCBI Taxonomy" id="768535"/>
    <lineage>
        <taxon>Bacteria</taxon>
        <taxon>Pseudomonadati</taxon>
        <taxon>Acidobacteriota</taxon>
        <taxon>Terriglobia</taxon>
        <taxon>Terriglobales</taxon>
        <taxon>Acidobacteriaceae</taxon>
        <taxon>Acidipila</taxon>
    </lineage>
</organism>
<evidence type="ECO:0000256" key="2">
    <source>
        <dbReference type="SAM" id="SignalP"/>
    </source>
</evidence>
<evidence type="ECO:0000313" key="4">
    <source>
        <dbReference type="EMBL" id="TCK76023.1"/>
    </source>
</evidence>
<feature type="chain" id="PRO_5020851953" description="TPM domain-containing protein" evidence="2">
    <location>
        <begin position="31"/>
        <end position="263"/>
    </location>
</feature>
<dbReference type="PANTHER" id="PTHR30373:SF2">
    <property type="entry name" value="UPF0603 PROTEIN YGCG"/>
    <property type="match status" value="1"/>
</dbReference>
<protein>
    <recommendedName>
        <fullName evidence="3">TPM domain-containing protein</fullName>
    </recommendedName>
</protein>
<reference evidence="4 5" key="1">
    <citation type="submission" date="2019-03" db="EMBL/GenBank/DDBJ databases">
        <title>Genomic Encyclopedia of Type Strains, Phase IV (KMG-IV): sequencing the most valuable type-strain genomes for metagenomic binning, comparative biology and taxonomic classification.</title>
        <authorList>
            <person name="Goeker M."/>
        </authorList>
    </citation>
    <scope>NUCLEOTIDE SEQUENCE [LARGE SCALE GENOMIC DNA]</scope>
    <source>
        <strain evidence="4 5">DSM 103428</strain>
    </source>
</reference>
<proteinExistence type="predicted"/>
<dbReference type="PANTHER" id="PTHR30373">
    <property type="entry name" value="UPF0603 PROTEIN YGCG"/>
    <property type="match status" value="1"/>
</dbReference>
<feature type="transmembrane region" description="Helical" evidence="1">
    <location>
        <begin position="192"/>
        <end position="223"/>
    </location>
</feature>
<keyword evidence="1" id="KW-0472">Membrane</keyword>
<keyword evidence="1" id="KW-1133">Transmembrane helix</keyword>
<feature type="signal peptide" evidence="2">
    <location>
        <begin position="1"/>
        <end position="30"/>
    </location>
</feature>
<dbReference type="OrthoDB" id="9810918at2"/>